<dbReference type="EMBL" id="CP136862">
    <property type="protein sequence ID" value="WOJ89239.1"/>
    <property type="molecule type" value="Genomic_DNA"/>
</dbReference>
<gene>
    <name evidence="2" type="ORF">RZS28_15750</name>
</gene>
<feature type="transmembrane region" description="Helical" evidence="1">
    <location>
        <begin position="27"/>
        <end position="45"/>
    </location>
</feature>
<protein>
    <submittedName>
        <fullName evidence="2">Uncharacterized protein</fullName>
    </submittedName>
</protein>
<reference evidence="2 3" key="1">
    <citation type="submission" date="2023-10" db="EMBL/GenBank/DDBJ databases">
        <title>Novel methanotroph of the genus Methylocapsa from a subarctic wetland.</title>
        <authorList>
            <person name="Belova S.E."/>
            <person name="Oshkin I.Y."/>
            <person name="Miroshnikov K."/>
            <person name="Dedysh S.N."/>
        </authorList>
    </citation>
    <scope>NUCLEOTIDE SEQUENCE [LARGE SCALE GENOMIC DNA]</scope>
    <source>
        <strain evidence="2 3">RX1</strain>
    </source>
</reference>
<keyword evidence="1" id="KW-0472">Membrane</keyword>
<keyword evidence="1" id="KW-0812">Transmembrane</keyword>
<dbReference type="Proteomes" id="UP001626536">
    <property type="component" value="Chromosome"/>
</dbReference>
<dbReference type="RefSeq" id="WP_407338683.1">
    <property type="nucleotide sequence ID" value="NZ_CP136862.1"/>
</dbReference>
<evidence type="ECO:0000313" key="2">
    <source>
        <dbReference type="EMBL" id="WOJ89239.1"/>
    </source>
</evidence>
<keyword evidence="3" id="KW-1185">Reference proteome</keyword>
<organism evidence="2 3">
    <name type="scientific">Methylocapsa polymorpha</name>
    <dbReference type="NCBI Taxonomy" id="3080828"/>
    <lineage>
        <taxon>Bacteria</taxon>
        <taxon>Pseudomonadati</taxon>
        <taxon>Pseudomonadota</taxon>
        <taxon>Alphaproteobacteria</taxon>
        <taxon>Hyphomicrobiales</taxon>
        <taxon>Beijerinckiaceae</taxon>
        <taxon>Methylocapsa</taxon>
    </lineage>
</organism>
<name>A0ABZ0HS75_9HYPH</name>
<evidence type="ECO:0000256" key="1">
    <source>
        <dbReference type="SAM" id="Phobius"/>
    </source>
</evidence>
<sequence length="57" mass="6845">MNRRNHHGDAPRPAAQRDWRRIHHSPLFWVGAVLFLAAISIYVWSEDLSWRPRIQQQ</sequence>
<proteinExistence type="predicted"/>
<accession>A0ABZ0HS75</accession>
<keyword evidence="1" id="KW-1133">Transmembrane helix</keyword>
<evidence type="ECO:0000313" key="3">
    <source>
        <dbReference type="Proteomes" id="UP001626536"/>
    </source>
</evidence>